<dbReference type="Pfam" id="PF15684">
    <property type="entry name" value="AROS"/>
    <property type="match status" value="1"/>
</dbReference>
<dbReference type="STRING" id="7897.ENSLACP00000023338"/>
<dbReference type="Proteomes" id="UP000008672">
    <property type="component" value="Unassembled WGS sequence"/>
</dbReference>
<feature type="compositionally biased region" description="Basic and acidic residues" evidence="6">
    <location>
        <begin position="128"/>
        <end position="144"/>
    </location>
</feature>
<name>M3XKT2_LATCH</name>
<dbReference type="Ensembl" id="ENSLACT00000026340.1">
    <property type="protein sequence ID" value="ENSLACP00000023338.1"/>
    <property type="gene ID" value="ENSLACG00000022181.1"/>
</dbReference>
<keyword evidence="4" id="KW-0539">Nucleus</keyword>
<evidence type="ECO:0000313" key="7">
    <source>
        <dbReference type="Ensembl" id="ENSLACP00000023338.1"/>
    </source>
</evidence>
<protein>
    <recommendedName>
        <fullName evidence="3">Active regulator of SIRT1</fullName>
    </recommendedName>
    <alternativeName>
        <fullName evidence="5">40S ribosomal protein S19-binding protein 1</fullName>
    </alternativeName>
</protein>
<dbReference type="HOGENOM" id="CLU_152637_0_0_1"/>
<evidence type="ECO:0000256" key="6">
    <source>
        <dbReference type="SAM" id="MobiDB-lite"/>
    </source>
</evidence>
<feature type="region of interest" description="Disordered" evidence="6">
    <location>
        <begin position="29"/>
        <end position="66"/>
    </location>
</feature>
<feature type="region of interest" description="Disordered" evidence="6">
    <location>
        <begin position="124"/>
        <end position="144"/>
    </location>
</feature>
<reference evidence="7" key="3">
    <citation type="submission" date="2025-09" db="UniProtKB">
        <authorList>
            <consortium name="Ensembl"/>
        </authorList>
    </citation>
    <scope>IDENTIFICATION</scope>
</reference>
<sequence length="166" mass="19044">MRFPCLREGGEGRYMAASLLRKGLELFNQEPQDQAPVAKKKKRSAGGSDRTELIGTNKKGARKQLEARRRLKERPTVKDKVTKSAIEEFHKRQPTDHLDQNLQYMLGTKFMTDSSVTEQVLAQNRGRRAQDRLEEKPKAKGEKSVFTEKDFQKFQREYFGGKVGAL</sequence>
<dbReference type="InterPro" id="IPR023262">
    <property type="entry name" value="AROS"/>
</dbReference>
<dbReference type="GO" id="GO:0019899">
    <property type="term" value="F:enzyme binding"/>
    <property type="evidence" value="ECO:0007669"/>
    <property type="project" value="TreeGrafter"/>
</dbReference>
<dbReference type="FunCoup" id="M3XKT2">
    <property type="interactions" value="1543"/>
</dbReference>
<organism evidence="7 8">
    <name type="scientific">Latimeria chalumnae</name>
    <name type="common">Coelacanth</name>
    <dbReference type="NCBI Taxonomy" id="7897"/>
    <lineage>
        <taxon>Eukaryota</taxon>
        <taxon>Metazoa</taxon>
        <taxon>Chordata</taxon>
        <taxon>Craniata</taxon>
        <taxon>Vertebrata</taxon>
        <taxon>Euteleostomi</taxon>
        <taxon>Coelacanthiformes</taxon>
        <taxon>Coelacanthidae</taxon>
        <taxon>Latimeria</taxon>
    </lineage>
</organism>
<evidence type="ECO:0000313" key="8">
    <source>
        <dbReference type="Proteomes" id="UP000008672"/>
    </source>
</evidence>
<evidence type="ECO:0000256" key="1">
    <source>
        <dbReference type="ARBA" id="ARBA00004604"/>
    </source>
</evidence>
<dbReference type="KEGG" id="lcm:102365352"/>
<dbReference type="Bgee" id="ENSLACG00000022181">
    <property type="expression patterns" value="Expressed in mesonephros and 6 other cell types or tissues"/>
</dbReference>
<dbReference type="PRINTS" id="PR02029">
    <property type="entry name" value="ACTREGSIRT1"/>
</dbReference>
<comment type="subcellular location">
    <subcellularLocation>
        <location evidence="1">Nucleus</location>
        <location evidence="1">Nucleolus</location>
    </subcellularLocation>
</comment>
<reference evidence="7" key="2">
    <citation type="submission" date="2025-08" db="UniProtKB">
        <authorList>
            <consortium name="Ensembl"/>
        </authorList>
    </citation>
    <scope>IDENTIFICATION</scope>
</reference>
<dbReference type="GO" id="GO:0005730">
    <property type="term" value="C:nucleolus"/>
    <property type="evidence" value="ECO:0007669"/>
    <property type="project" value="UniProtKB-SubCell"/>
</dbReference>
<evidence type="ECO:0000256" key="2">
    <source>
        <dbReference type="ARBA" id="ARBA00007318"/>
    </source>
</evidence>
<gene>
    <name evidence="7" type="primary">RPS19BP1</name>
</gene>
<dbReference type="eggNOG" id="ENOG502S1CM">
    <property type="taxonomic scope" value="Eukaryota"/>
</dbReference>
<dbReference type="AlphaFoldDB" id="M3XKT2"/>
<dbReference type="GeneTree" id="ENSGT00390000016774"/>
<accession>M3XKT2</accession>
<evidence type="ECO:0000256" key="5">
    <source>
        <dbReference type="ARBA" id="ARBA00032748"/>
    </source>
</evidence>
<dbReference type="GeneID" id="102365352"/>
<comment type="similarity">
    <text evidence="2">Belongs to the AROS family.</text>
</comment>
<dbReference type="EMBL" id="AFYH01176749">
    <property type="status" value="NOT_ANNOTATED_CDS"/>
    <property type="molecule type" value="Genomic_DNA"/>
</dbReference>
<reference evidence="8" key="1">
    <citation type="submission" date="2011-08" db="EMBL/GenBank/DDBJ databases">
        <title>The draft genome of Latimeria chalumnae.</title>
        <authorList>
            <person name="Di Palma F."/>
            <person name="Alfoldi J."/>
            <person name="Johnson J."/>
            <person name="Berlin A."/>
            <person name="Gnerre S."/>
            <person name="Jaffe D."/>
            <person name="MacCallum I."/>
            <person name="Young S."/>
            <person name="Walker B.J."/>
            <person name="Lander E."/>
            <person name="Lindblad-Toh K."/>
        </authorList>
    </citation>
    <scope>NUCLEOTIDE SEQUENCE [LARGE SCALE GENOMIC DNA]</scope>
    <source>
        <strain evidence="8">Wild caught</strain>
    </source>
</reference>
<keyword evidence="8" id="KW-1185">Reference proteome</keyword>
<dbReference type="PANTHER" id="PTHR31454:SF2">
    <property type="entry name" value="ACTIVE REGULATOR OF SIRT1"/>
    <property type="match status" value="1"/>
</dbReference>
<evidence type="ECO:0000256" key="3">
    <source>
        <dbReference type="ARBA" id="ARBA00016855"/>
    </source>
</evidence>
<dbReference type="OMA" id="KFQREYF"/>
<proteinExistence type="inferred from homology"/>
<evidence type="ECO:0000256" key="4">
    <source>
        <dbReference type="ARBA" id="ARBA00023242"/>
    </source>
</evidence>
<dbReference type="CTD" id="91582"/>
<dbReference type="InParanoid" id="M3XKT2"/>
<dbReference type="OrthoDB" id="6493910at2759"/>
<dbReference type="PANTHER" id="PTHR31454">
    <property type="entry name" value="ACTIVE REGULATOR OF SIRT1"/>
    <property type="match status" value="1"/>
</dbReference>
<dbReference type="RefSeq" id="XP_006006936.1">
    <property type="nucleotide sequence ID" value="XM_006006874.3"/>
</dbReference>